<feature type="coiled-coil region" evidence="5">
    <location>
        <begin position="412"/>
        <end position="439"/>
    </location>
</feature>
<dbReference type="GO" id="GO:0009421">
    <property type="term" value="C:bacterial-type flagellum filament cap"/>
    <property type="evidence" value="ECO:0007669"/>
    <property type="project" value="InterPro"/>
</dbReference>
<dbReference type="EMBL" id="FOFO01000004">
    <property type="protein sequence ID" value="SEP71063.1"/>
    <property type="molecule type" value="Genomic_DNA"/>
</dbReference>
<evidence type="ECO:0000256" key="2">
    <source>
        <dbReference type="ARBA" id="ARBA00011255"/>
    </source>
</evidence>
<evidence type="ECO:0000256" key="5">
    <source>
        <dbReference type="RuleBase" id="RU362066"/>
    </source>
</evidence>
<dbReference type="PANTHER" id="PTHR30288:SF0">
    <property type="entry name" value="FLAGELLAR HOOK-ASSOCIATED PROTEIN 2"/>
    <property type="match status" value="1"/>
</dbReference>
<feature type="domain" description="Flagellar hook-associated protein 2 C-terminal" evidence="7">
    <location>
        <begin position="236"/>
        <end position="456"/>
    </location>
</feature>
<keyword evidence="5" id="KW-0964">Secreted</keyword>
<comment type="function">
    <text evidence="5">Required for morphogenesis and for the elongation of the flagellar filament by facilitating polymerization of the flagellin monomers at the tip of growing filament. Forms a capping structure, which prevents flagellin subunits (transported through the central channel of the flagellum) from leaking out without polymerization at the distal end.</text>
</comment>
<name>A0A1H9A3I2_9GAMM</name>
<sequence length="477" mass="50872">MSTISAMGVGSGIDIRGLVDQLVAAERKPREMQIERSETRIKDQMSGLGRLRSALATFGDAANKLNQASTFRQIETRVTSEGVLSATGTSTAPLGNYDVNVVHLAQAQRMVTRADMFSGVTDFSASGTALGSGEMTFSFEGGGSETITIADGASSSLNSWAAAINSQSSRLTASVVDDGSGPRMILTSAETGQANAVTGIAVNADDPSSLIGNFAATMSGLAQNDTDGGFTLLRQARDAEVQIDGMTVTRSTNEISNAIDGVTLTLSSTGDSRVIVGEKQGAARTAVEDFVKAYNTLIGEFSRLGAFDKDSNTAGLLNGDATLRSVQTQLYRIISDPVGPTDSPVRILADMGISTEKDGTLKIDDARLTQRLSEDREALVSFFTDGDHGLAKRLGGFVDNFTGRDSPINSRNDSLQRQLRGIEDQRERLDYSMERLEMRLISQFSAMDAMVAQMNQTSDFLSNQMALMQANTRAARR</sequence>
<keyword evidence="4 5" id="KW-0975">Bacterial flagellum</keyword>
<accession>A0A1H9A3I2</accession>
<keyword evidence="3 5" id="KW-0175">Coiled coil</keyword>
<dbReference type="RefSeq" id="WP_090203611.1">
    <property type="nucleotide sequence ID" value="NZ_FOFO01000004.1"/>
</dbReference>
<dbReference type="GO" id="GO:0071973">
    <property type="term" value="P:bacterial-type flagellum-dependent cell motility"/>
    <property type="evidence" value="ECO:0007669"/>
    <property type="project" value="TreeGrafter"/>
</dbReference>
<dbReference type="Pfam" id="PF07195">
    <property type="entry name" value="FliD_C"/>
    <property type="match status" value="1"/>
</dbReference>
<dbReference type="STRING" id="867345.SAMN05421693_10423"/>
<protein>
    <recommendedName>
        <fullName evidence="5">Flagellar hook-associated protein 2</fullName>
        <shortName evidence="5">HAP2</shortName>
    </recommendedName>
    <alternativeName>
        <fullName evidence="5">Flagellar cap protein</fullName>
    </alternativeName>
</protein>
<dbReference type="InterPro" id="IPR040026">
    <property type="entry name" value="FliD"/>
</dbReference>
<evidence type="ECO:0000256" key="3">
    <source>
        <dbReference type="ARBA" id="ARBA00023054"/>
    </source>
</evidence>
<dbReference type="InterPro" id="IPR003481">
    <property type="entry name" value="FliD_N"/>
</dbReference>
<comment type="similarity">
    <text evidence="1 5">Belongs to the FliD family.</text>
</comment>
<evidence type="ECO:0000256" key="4">
    <source>
        <dbReference type="ARBA" id="ARBA00023143"/>
    </source>
</evidence>
<proteinExistence type="inferred from homology"/>
<keyword evidence="8" id="KW-0966">Cell projection</keyword>
<evidence type="ECO:0000256" key="1">
    <source>
        <dbReference type="ARBA" id="ARBA00009764"/>
    </source>
</evidence>
<dbReference type="PANTHER" id="PTHR30288">
    <property type="entry name" value="FLAGELLAR CAP/ASSEMBLY PROTEIN FLID"/>
    <property type="match status" value="1"/>
</dbReference>
<comment type="subcellular location">
    <subcellularLocation>
        <location evidence="5">Secreted</location>
    </subcellularLocation>
    <subcellularLocation>
        <location evidence="5">Bacterial flagellum</location>
    </subcellularLocation>
</comment>
<evidence type="ECO:0000313" key="8">
    <source>
        <dbReference type="EMBL" id="SEP71063.1"/>
    </source>
</evidence>
<dbReference type="OrthoDB" id="5980200at2"/>
<dbReference type="Proteomes" id="UP000199496">
    <property type="component" value="Unassembled WGS sequence"/>
</dbReference>
<dbReference type="GO" id="GO:0007155">
    <property type="term" value="P:cell adhesion"/>
    <property type="evidence" value="ECO:0007669"/>
    <property type="project" value="InterPro"/>
</dbReference>
<feature type="domain" description="Flagellar hook-associated protein 2 N-terminal" evidence="6">
    <location>
        <begin position="11"/>
        <end position="108"/>
    </location>
</feature>
<reference evidence="8 9" key="1">
    <citation type="submission" date="2016-10" db="EMBL/GenBank/DDBJ databases">
        <authorList>
            <person name="de Groot N.N."/>
        </authorList>
    </citation>
    <scope>NUCLEOTIDE SEQUENCE [LARGE SCALE GENOMIC DNA]</scope>
    <source>
        <strain evidence="8 9">B7-7</strain>
    </source>
</reference>
<evidence type="ECO:0000259" key="6">
    <source>
        <dbReference type="Pfam" id="PF02465"/>
    </source>
</evidence>
<dbReference type="GO" id="GO:0005576">
    <property type="term" value="C:extracellular region"/>
    <property type="evidence" value="ECO:0007669"/>
    <property type="project" value="UniProtKB-SubCell"/>
</dbReference>
<keyword evidence="8" id="KW-0969">Cilium</keyword>
<evidence type="ECO:0000313" key="9">
    <source>
        <dbReference type="Proteomes" id="UP000199496"/>
    </source>
</evidence>
<dbReference type="GO" id="GO:0009424">
    <property type="term" value="C:bacterial-type flagellum hook"/>
    <property type="evidence" value="ECO:0007669"/>
    <property type="project" value="UniProtKB-UniRule"/>
</dbReference>
<dbReference type="AlphaFoldDB" id="A0A1H9A3I2"/>
<dbReference type="InterPro" id="IPR010809">
    <property type="entry name" value="FliD_C"/>
</dbReference>
<comment type="subunit">
    <text evidence="2 5">Homopentamer.</text>
</comment>
<keyword evidence="8" id="KW-0282">Flagellum</keyword>
<evidence type="ECO:0000259" key="7">
    <source>
        <dbReference type="Pfam" id="PF07195"/>
    </source>
</evidence>
<organism evidence="8 9">
    <name type="scientific">Ectothiorhodospira magna</name>
    <dbReference type="NCBI Taxonomy" id="867345"/>
    <lineage>
        <taxon>Bacteria</taxon>
        <taxon>Pseudomonadati</taxon>
        <taxon>Pseudomonadota</taxon>
        <taxon>Gammaproteobacteria</taxon>
        <taxon>Chromatiales</taxon>
        <taxon>Ectothiorhodospiraceae</taxon>
        <taxon>Ectothiorhodospira</taxon>
    </lineage>
</organism>
<gene>
    <name evidence="8" type="ORF">SAMN05421693_10423</name>
</gene>
<dbReference type="Pfam" id="PF02465">
    <property type="entry name" value="FliD_N"/>
    <property type="match status" value="1"/>
</dbReference>
<keyword evidence="9" id="KW-1185">Reference proteome</keyword>